<dbReference type="InterPro" id="IPR005494">
    <property type="entry name" value="GSPS_pre-ATP-grasp-like_dom"/>
</dbReference>
<name>A0A975B2V8_9BACT</name>
<dbReference type="SUPFAM" id="SSF56059">
    <property type="entry name" value="Glutathione synthetase ATP-binding domain-like"/>
    <property type="match status" value="1"/>
</dbReference>
<evidence type="ECO:0000256" key="1">
    <source>
        <dbReference type="ARBA" id="ARBA00022598"/>
    </source>
</evidence>
<proteinExistence type="predicted"/>
<evidence type="ECO:0000259" key="6">
    <source>
        <dbReference type="Pfam" id="PF03738"/>
    </source>
</evidence>
<dbReference type="Proteomes" id="UP000671852">
    <property type="component" value="Chromosome"/>
</dbReference>
<keyword evidence="5" id="KW-0460">Magnesium</keyword>
<dbReference type="GO" id="GO:0016874">
    <property type="term" value="F:ligase activity"/>
    <property type="evidence" value="ECO:0007669"/>
    <property type="project" value="UniProtKB-KW"/>
</dbReference>
<gene>
    <name evidence="7" type="ORF">GJV85_12570</name>
</gene>
<feature type="domain" description="Glutathionylspermidine synthase pre-ATP-grasp-like" evidence="6">
    <location>
        <begin position="1"/>
        <end position="345"/>
    </location>
</feature>
<evidence type="ECO:0000256" key="2">
    <source>
        <dbReference type="ARBA" id="ARBA00022723"/>
    </source>
</evidence>
<sequence length="346" mass="39851">MGLSWHTDSDGEYVVGDKLLAITEQEALAYHDAANELYEMYEKAAEYVIENELFELLDIPKSLIQSIKNSFKNERDNHLYSRFDLSGGIDGTPIKLIEFNADTPTMLLESSLIQLLMLKSNSLEDKKQFNNIYESIGKKIKSISKSKSAEYSRFLFSCISGIEEELNTTKLLQKIAQDEGLLTEFSYLEDTYLDDKHDFMFKLYPWEEMESFEESQNISMLNPSYTLLYQSKGMLAILYKLFPDSPYLLETSFKPIKKKYVKKRMFGREGANIDIVDERGEVLTSTEGIYDEYKAIYQEYTPFVKDEENSYYQAGVFYSDGACGLGFRKGAEILDNMSKFVGHVIL</sequence>
<evidence type="ECO:0000313" key="7">
    <source>
        <dbReference type="EMBL" id="QSZ43128.1"/>
    </source>
</evidence>
<keyword evidence="1" id="KW-0436">Ligase</keyword>
<evidence type="ECO:0000256" key="5">
    <source>
        <dbReference type="ARBA" id="ARBA00022842"/>
    </source>
</evidence>
<dbReference type="SUPFAM" id="SSF52440">
    <property type="entry name" value="PreATP-grasp domain"/>
    <property type="match status" value="1"/>
</dbReference>
<dbReference type="Pfam" id="PF03738">
    <property type="entry name" value="GSP_synth"/>
    <property type="match status" value="1"/>
</dbReference>
<dbReference type="InterPro" id="IPR016185">
    <property type="entry name" value="PreATP-grasp_dom_sf"/>
</dbReference>
<dbReference type="KEGG" id="saqt:GJV85_12570"/>
<keyword evidence="2" id="KW-0479">Metal-binding</keyword>
<reference evidence="7" key="1">
    <citation type="submission" date="2019-11" db="EMBL/GenBank/DDBJ databases">
        <authorList>
            <person name="Kojima H."/>
        </authorList>
    </citation>
    <scope>NUCLEOTIDE SEQUENCE</scope>
    <source>
        <strain evidence="7">H1576</strain>
    </source>
</reference>
<protein>
    <submittedName>
        <fullName evidence="7">Glutathionylspermidine synthase</fullName>
    </submittedName>
</protein>
<dbReference type="Gene3D" id="3.30.1490.330">
    <property type="match status" value="1"/>
</dbReference>
<reference evidence="7" key="2">
    <citation type="submission" date="2021-04" db="EMBL/GenBank/DDBJ databases">
        <title>Isolation and characterization of a novel species of the genus Sulfurimonas.</title>
        <authorList>
            <person name="Fukui M."/>
        </authorList>
    </citation>
    <scope>NUCLEOTIDE SEQUENCE</scope>
    <source>
        <strain evidence="7">H1576</strain>
    </source>
</reference>
<keyword evidence="8" id="KW-1185">Reference proteome</keyword>
<accession>A0A975B2V8</accession>
<keyword evidence="4" id="KW-0067">ATP-binding</keyword>
<dbReference type="GO" id="GO:0005524">
    <property type="term" value="F:ATP binding"/>
    <property type="evidence" value="ECO:0007669"/>
    <property type="project" value="UniProtKB-KW"/>
</dbReference>
<evidence type="ECO:0000256" key="4">
    <source>
        <dbReference type="ARBA" id="ARBA00022840"/>
    </source>
</evidence>
<organism evidence="7 8">
    <name type="scientific">Sulfurimonas aquatica</name>
    <dbReference type="NCBI Taxonomy" id="2672570"/>
    <lineage>
        <taxon>Bacteria</taxon>
        <taxon>Pseudomonadati</taxon>
        <taxon>Campylobacterota</taxon>
        <taxon>Epsilonproteobacteria</taxon>
        <taxon>Campylobacterales</taxon>
        <taxon>Sulfurimonadaceae</taxon>
        <taxon>Sulfurimonas</taxon>
    </lineage>
</organism>
<dbReference type="AlphaFoldDB" id="A0A975B2V8"/>
<evidence type="ECO:0000256" key="3">
    <source>
        <dbReference type="ARBA" id="ARBA00022741"/>
    </source>
</evidence>
<dbReference type="GO" id="GO:0046872">
    <property type="term" value="F:metal ion binding"/>
    <property type="evidence" value="ECO:0007669"/>
    <property type="project" value="UniProtKB-KW"/>
</dbReference>
<dbReference type="EMBL" id="CP046072">
    <property type="protein sequence ID" value="QSZ43128.1"/>
    <property type="molecule type" value="Genomic_DNA"/>
</dbReference>
<keyword evidence="3" id="KW-0547">Nucleotide-binding</keyword>
<evidence type="ECO:0000313" key="8">
    <source>
        <dbReference type="Proteomes" id="UP000671852"/>
    </source>
</evidence>